<evidence type="ECO:0000256" key="5">
    <source>
        <dbReference type="ARBA" id="ARBA00022827"/>
    </source>
</evidence>
<dbReference type="UniPathway" id="UPA00193"/>
<organism evidence="9 10">
    <name type="scientific">Pseudothermotoga thermarum DSM 5069</name>
    <dbReference type="NCBI Taxonomy" id="688269"/>
    <lineage>
        <taxon>Bacteria</taxon>
        <taxon>Thermotogati</taxon>
        <taxon>Thermotogota</taxon>
        <taxon>Thermotogae</taxon>
        <taxon>Thermotogales</taxon>
        <taxon>Thermotogaceae</taxon>
        <taxon>Pseudothermotoga</taxon>
    </lineage>
</organism>
<evidence type="ECO:0000256" key="6">
    <source>
        <dbReference type="ARBA" id="ARBA00023002"/>
    </source>
</evidence>
<dbReference type="PANTHER" id="PTHR45754">
    <property type="entry name" value="METHYLENETETRAHYDROFOLATE REDUCTASE"/>
    <property type="match status" value="1"/>
</dbReference>
<name>F7YXH5_9THEM</name>
<evidence type="ECO:0000256" key="3">
    <source>
        <dbReference type="ARBA" id="ARBA00006743"/>
    </source>
</evidence>
<dbReference type="RefSeq" id="WP_013931839.1">
    <property type="nucleotide sequence ID" value="NC_015707.1"/>
</dbReference>
<dbReference type="GO" id="GO:0005829">
    <property type="term" value="C:cytosol"/>
    <property type="evidence" value="ECO:0007669"/>
    <property type="project" value="TreeGrafter"/>
</dbReference>
<keyword evidence="5 8" id="KW-0274">FAD</keyword>
<dbReference type="STRING" id="688269.Theth_0527"/>
<evidence type="ECO:0000256" key="8">
    <source>
        <dbReference type="RuleBase" id="RU003862"/>
    </source>
</evidence>
<dbReference type="PANTHER" id="PTHR45754:SF3">
    <property type="entry name" value="METHYLENETETRAHYDROFOLATE REDUCTASE (NADPH)"/>
    <property type="match status" value="1"/>
</dbReference>
<evidence type="ECO:0000256" key="1">
    <source>
        <dbReference type="ARBA" id="ARBA00001974"/>
    </source>
</evidence>
<dbReference type="AlphaFoldDB" id="F7YXH5"/>
<dbReference type="SUPFAM" id="SSF51730">
    <property type="entry name" value="FAD-linked oxidoreductase"/>
    <property type="match status" value="1"/>
</dbReference>
<dbReference type="Gene3D" id="3.20.20.220">
    <property type="match status" value="1"/>
</dbReference>
<dbReference type="PATRIC" id="fig|688269.3.peg.547"/>
<dbReference type="GO" id="GO:0071949">
    <property type="term" value="F:FAD binding"/>
    <property type="evidence" value="ECO:0007669"/>
    <property type="project" value="TreeGrafter"/>
</dbReference>
<sequence>MKVVEKIKQKRILSIEVLPPSRGQNVEEIYQVIDNLLDFDIDFINVTRHAAEVTYVETPEGIVKVPKVKRPGTVGLTAALMKRYGIDVVPHVICYGMNKYQIEELLIDLQLIGVENVFVIRGEYENRNIQPDQSSYKYAVELVQQIARMNKGESVLPGEEGFKTDFCIGVAAYPEKHYEAPNLEEDLRHFKEKFEAGAQYAITQMVFDFEVYKRFIEMTKEMGINIPIIPGIKPIVSLKSIYQIPRKFFVTIPNDFVQKMQEAKTPKEEFLIGTKYMASLVEKLLSYGVPGIHIFTMGRGQSSRALLEAVYGKERRRD</sequence>
<evidence type="ECO:0000313" key="9">
    <source>
        <dbReference type="EMBL" id="AEH50616.1"/>
    </source>
</evidence>
<dbReference type="KEGG" id="tta:Theth_0527"/>
<comment type="similarity">
    <text evidence="3 8">Belongs to the methylenetetrahydrofolate reductase family.</text>
</comment>
<dbReference type="InterPro" id="IPR029041">
    <property type="entry name" value="FAD-linked_oxidoreductase-like"/>
</dbReference>
<evidence type="ECO:0000256" key="2">
    <source>
        <dbReference type="ARBA" id="ARBA00004777"/>
    </source>
</evidence>
<dbReference type="EMBL" id="CP002351">
    <property type="protein sequence ID" value="AEH50616.1"/>
    <property type="molecule type" value="Genomic_DNA"/>
</dbReference>
<evidence type="ECO:0000313" key="10">
    <source>
        <dbReference type="Proteomes" id="UP000006804"/>
    </source>
</evidence>
<dbReference type="Proteomes" id="UP000006804">
    <property type="component" value="Chromosome"/>
</dbReference>
<keyword evidence="10" id="KW-1185">Reference proteome</keyword>
<evidence type="ECO:0000256" key="7">
    <source>
        <dbReference type="ARBA" id="ARBA00048628"/>
    </source>
</evidence>
<proteinExistence type="inferred from homology"/>
<reference evidence="9 10" key="1">
    <citation type="submission" date="2010-11" db="EMBL/GenBank/DDBJ databases">
        <title>The complete genome of Thermotoga thermarum DSM 5069.</title>
        <authorList>
            <consortium name="US DOE Joint Genome Institute (JGI-PGF)"/>
            <person name="Lucas S."/>
            <person name="Copeland A."/>
            <person name="Lapidus A."/>
            <person name="Bruce D."/>
            <person name="Goodwin L."/>
            <person name="Pitluck S."/>
            <person name="Kyrpides N."/>
            <person name="Mavromatis K."/>
            <person name="Ivanova N."/>
            <person name="Zeytun A."/>
            <person name="Brettin T."/>
            <person name="Detter J.C."/>
            <person name="Tapia R."/>
            <person name="Han C."/>
            <person name="Land M."/>
            <person name="Hauser L."/>
            <person name="Markowitz V."/>
            <person name="Cheng J.-F."/>
            <person name="Hugenholtz P."/>
            <person name="Woyke T."/>
            <person name="Wu D."/>
            <person name="Spring S."/>
            <person name="Schroeder M."/>
            <person name="Brambilla E."/>
            <person name="Klenk H.-P."/>
            <person name="Eisen J.A."/>
        </authorList>
    </citation>
    <scope>NUCLEOTIDE SEQUENCE [LARGE SCALE GENOMIC DNA]</scope>
    <source>
        <strain evidence="9 10">DSM 5069</strain>
    </source>
</reference>
<gene>
    <name evidence="9" type="ORF">Theth_0527</name>
</gene>
<dbReference type="HOGENOM" id="CLU_025841_0_2_0"/>
<protein>
    <recommendedName>
        <fullName evidence="8">Methylenetetrahydrofolate reductase</fullName>
    </recommendedName>
</protein>
<keyword evidence="4 8" id="KW-0285">Flavoprotein</keyword>
<dbReference type="InterPro" id="IPR003171">
    <property type="entry name" value="Mehydrof_redctse-like"/>
</dbReference>
<accession>F7YXH5</accession>
<comment type="pathway">
    <text evidence="2 8">One-carbon metabolism; tetrahydrofolate interconversion.</text>
</comment>
<comment type="catalytic activity">
    <reaction evidence="7">
        <text>(6S)-5-methyl-5,6,7,8-tetrahydrofolate + NAD(+) = (6R)-5,10-methylene-5,6,7,8-tetrahydrofolate + NADH + H(+)</text>
        <dbReference type="Rhea" id="RHEA:19821"/>
        <dbReference type="ChEBI" id="CHEBI:15378"/>
        <dbReference type="ChEBI" id="CHEBI:15636"/>
        <dbReference type="ChEBI" id="CHEBI:18608"/>
        <dbReference type="ChEBI" id="CHEBI:57540"/>
        <dbReference type="ChEBI" id="CHEBI:57945"/>
        <dbReference type="EC" id="1.5.1.54"/>
    </reaction>
    <physiologicalReaction direction="right-to-left" evidence="7">
        <dbReference type="Rhea" id="RHEA:19823"/>
    </physiologicalReaction>
</comment>
<dbReference type="GO" id="GO:0106312">
    <property type="term" value="F:methylenetetrahydrofolate reductase (NADH) activity"/>
    <property type="evidence" value="ECO:0007669"/>
    <property type="project" value="UniProtKB-EC"/>
</dbReference>
<dbReference type="GO" id="GO:0035999">
    <property type="term" value="P:tetrahydrofolate interconversion"/>
    <property type="evidence" value="ECO:0007669"/>
    <property type="project" value="UniProtKB-UniPathway"/>
</dbReference>
<comment type="cofactor">
    <cofactor evidence="1 8">
        <name>FAD</name>
        <dbReference type="ChEBI" id="CHEBI:57692"/>
    </cofactor>
</comment>
<dbReference type="OrthoDB" id="9812555at2"/>
<dbReference type="CDD" id="cd00537">
    <property type="entry name" value="MTHFR"/>
    <property type="match status" value="1"/>
</dbReference>
<dbReference type="eggNOG" id="COG0685">
    <property type="taxonomic scope" value="Bacteria"/>
</dbReference>
<dbReference type="GO" id="GO:0009086">
    <property type="term" value="P:methionine biosynthetic process"/>
    <property type="evidence" value="ECO:0007669"/>
    <property type="project" value="TreeGrafter"/>
</dbReference>
<dbReference type="Pfam" id="PF02219">
    <property type="entry name" value="MTHFR"/>
    <property type="match status" value="1"/>
</dbReference>
<evidence type="ECO:0000256" key="4">
    <source>
        <dbReference type="ARBA" id="ARBA00022630"/>
    </source>
</evidence>
<keyword evidence="6 8" id="KW-0560">Oxidoreductase</keyword>